<organism evidence="5 6">
    <name type="scientific">Phytophthora nicotianae P10297</name>
    <dbReference type="NCBI Taxonomy" id="1317064"/>
    <lineage>
        <taxon>Eukaryota</taxon>
        <taxon>Sar</taxon>
        <taxon>Stramenopiles</taxon>
        <taxon>Oomycota</taxon>
        <taxon>Peronosporomycetes</taxon>
        <taxon>Peronosporales</taxon>
        <taxon>Peronosporaceae</taxon>
        <taxon>Phytophthora</taxon>
    </lineage>
</organism>
<dbReference type="InterPro" id="IPR015943">
    <property type="entry name" value="WD40/YVTN_repeat-like_dom_sf"/>
</dbReference>
<dbReference type="PROSITE" id="PS00678">
    <property type="entry name" value="WD_REPEATS_1"/>
    <property type="match status" value="1"/>
</dbReference>
<evidence type="ECO:0000313" key="5">
    <source>
        <dbReference type="EMBL" id="ETP36352.1"/>
    </source>
</evidence>
<dbReference type="AlphaFoldDB" id="W2YNF2"/>
<feature type="repeat" description="WD" evidence="3">
    <location>
        <begin position="336"/>
        <end position="377"/>
    </location>
</feature>
<feature type="repeat" description="WD" evidence="3">
    <location>
        <begin position="64"/>
        <end position="106"/>
    </location>
</feature>
<evidence type="ECO:0000256" key="1">
    <source>
        <dbReference type="ARBA" id="ARBA00022574"/>
    </source>
</evidence>
<dbReference type="InterPro" id="IPR051179">
    <property type="entry name" value="WD_repeat_multifunction"/>
</dbReference>
<dbReference type="Gene3D" id="2.130.10.10">
    <property type="entry name" value="YVTN repeat-like/Quinoprotein amine dehydrogenase"/>
    <property type="match status" value="1"/>
</dbReference>
<feature type="repeat" description="WD" evidence="3">
    <location>
        <begin position="107"/>
        <end position="148"/>
    </location>
</feature>
<dbReference type="SUPFAM" id="SSF50978">
    <property type="entry name" value="WD40 repeat-like"/>
    <property type="match status" value="1"/>
</dbReference>
<keyword evidence="2" id="KW-0677">Repeat</keyword>
<dbReference type="PANTHER" id="PTHR19857">
    <property type="entry name" value="MITOCHONDRIAL DIVISION PROTEIN 1-RELATED"/>
    <property type="match status" value="1"/>
</dbReference>
<dbReference type="PANTHER" id="PTHR19857:SF8">
    <property type="entry name" value="ANGIO-ASSOCIATED MIGRATORY CELL PROTEIN"/>
    <property type="match status" value="1"/>
</dbReference>
<dbReference type="Pfam" id="PF00400">
    <property type="entry name" value="WD40"/>
    <property type="match status" value="6"/>
</dbReference>
<accession>W2YNF2</accession>
<evidence type="ECO:0000313" key="6">
    <source>
        <dbReference type="Proteomes" id="UP000018948"/>
    </source>
</evidence>
<keyword evidence="1 3" id="KW-0853">WD repeat</keyword>
<reference evidence="5 6" key="1">
    <citation type="submission" date="2013-11" db="EMBL/GenBank/DDBJ databases">
        <title>The Genome Sequence of Phytophthora parasitica P10297.</title>
        <authorList>
            <consortium name="The Broad Institute Genomics Platform"/>
            <person name="Russ C."/>
            <person name="Tyler B."/>
            <person name="Panabieres F."/>
            <person name="Shan W."/>
            <person name="Tripathy S."/>
            <person name="Grunwald N."/>
            <person name="Machado M."/>
            <person name="Johnson C.S."/>
            <person name="Walker B."/>
            <person name="Young S.K."/>
            <person name="Zeng Q."/>
            <person name="Gargeya S."/>
            <person name="Fitzgerald M."/>
            <person name="Haas B."/>
            <person name="Abouelleil A."/>
            <person name="Allen A.W."/>
            <person name="Alvarado L."/>
            <person name="Arachchi H.M."/>
            <person name="Berlin A.M."/>
            <person name="Chapman S.B."/>
            <person name="Gainer-Dewar J."/>
            <person name="Goldberg J."/>
            <person name="Griggs A."/>
            <person name="Gujja S."/>
            <person name="Hansen M."/>
            <person name="Howarth C."/>
            <person name="Imamovic A."/>
            <person name="Ireland A."/>
            <person name="Larimer J."/>
            <person name="McCowan C."/>
            <person name="Murphy C."/>
            <person name="Pearson M."/>
            <person name="Poon T.W."/>
            <person name="Priest M."/>
            <person name="Roberts A."/>
            <person name="Saif S."/>
            <person name="Shea T."/>
            <person name="Sisk P."/>
            <person name="Sykes S."/>
            <person name="Wortman J."/>
            <person name="Nusbaum C."/>
            <person name="Birren B."/>
        </authorList>
    </citation>
    <scope>NUCLEOTIDE SEQUENCE [LARGE SCALE GENOMIC DNA]</scope>
    <source>
        <strain evidence="5 6">P10297</strain>
    </source>
</reference>
<evidence type="ECO:0000256" key="2">
    <source>
        <dbReference type="ARBA" id="ARBA00022737"/>
    </source>
</evidence>
<evidence type="ECO:0000256" key="4">
    <source>
        <dbReference type="SAM" id="MobiDB-lite"/>
    </source>
</evidence>
<feature type="compositionally biased region" description="Acidic residues" evidence="4">
    <location>
        <begin position="22"/>
        <end position="45"/>
    </location>
</feature>
<dbReference type="FunFam" id="2.130.10.10:FF:000741">
    <property type="entry name" value="Angio-associated migratory cell protein"/>
    <property type="match status" value="1"/>
</dbReference>
<evidence type="ECO:0000256" key="3">
    <source>
        <dbReference type="PROSITE-ProRule" id="PRU00221"/>
    </source>
</evidence>
<dbReference type="PROSITE" id="PS50082">
    <property type="entry name" value="WD_REPEATS_2"/>
    <property type="match status" value="5"/>
</dbReference>
<dbReference type="PROSITE" id="PS50294">
    <property type="entry name" value="WD_REPEATS_REGION"/>
    <property type="match status" value="2"/>
</dbReference>
<dbReference type="OrthoDB" id="10261640at2759"/>
<feature type="repeat" description="WD" evidence="3">
    <location>
        <begin position="149"/>
        <end position="190"/>
    </location>
</feature>
<feature type="region of interest" description="Disordered" evidence="4">
    <location>
        <begin position="1"/>
        <end position="55"/>
    </location>
</feature>
<dbReference type="InterPro" id="IPR019775">
    <property type="entry name" value="WD40_repeat_CS"/>
</dbReference>
<dbReference type="Proteomes" id="UP000018948">
    <property type="component" value="Unassembled WGS sequence"/>
</dbReference>
<gene>
    <name evidence="5" type="ORF">F442_15658</name>
</gene>
<name>W2YNF2_PHYNI</name>
<feature type="repeat" description="WD" evidence="3">
    <location>
        <begin position="191"/>
        <end position="232"/>
    </location>
</feature>
<dbReference type="InterPro" id="IPR036322">
    <property type="entry name" value="WD40_repeat_dom_sf"/>
</dbReference>
<dbReference type="CDD" id="cd00200">
    <property type="entry name" value="WD40"/>
    <property type="match status" value="1"/>
</dbReference>
<protein>
    <submittedName>
        <fullName evidence="5">Uncharacterized protein</fullName>
    </submittedName>
</protein>
<comment type="caution">
    <text evidence="5">The sequence shown here is derived from an EMBL/GenBank/DDBJ whole genome shotgun (WGS) entry which is preliminary data.</text>
</comment>
<dbReference type="SMART" id="SM00320">
    <property type="entry name" value="WD40"/>
    <property type="match status" value="8"/>
</dbReference>
<dbReference type="InterPro" id="IPR001680">
    <property type="entry name" value="WD40_rpt"/>
</dbReference>
<proteinExistence type="predicted"/>
<sequence>MADTHMTEPEETEIEVITADETTQEFDIGEAPQDDDDDAMEDEDNEGKISAEDADVRDDAEMVFNKHSGPVYSIKVNPVDPRIVITGGGDDVGVIWNREDGNVLYTLSGHQDSVVSVDFSFDGKYAATGGYDGVVKVWEVATGNLVQNLEGPSQEVEWVCWHKKGNVVLAGSGDGTVWMWLATTGECMHVFAGHEDGVTCGSFTGSGKMIVTGSTDTTVRVWNPKTGECNHVFRGHDFHEGPVTFIACHPTQPLALSGSQDGTARLIQVQTKRVLATLSHDGVDPSVAGTVNDTTTSTENSAECGGFCNTMNWAATGCLGGYLRIWDLTTYQCRHVCRHPAGVIKLLWHPTQPIVYSCTVEGLIYVWDARTGLLLKTLAGHTDMVLDMTFIPAFEGNPIAGLLTASDDESVRLFRVDNKAVAELKKNRNTVVLPEHFHVAVIQLRSISTTRM</sequence>
<dbReference type="EMBL" id="ANIY01003314">
    <property type="protein sequence ID" value="ETP36352.1"/>
    <property type="molecule type" value="Genomic_DNA"/>
</dbReference>